<dbReference type="SUPFAM" id="SSF55785">
    <property type="entry name" value="PYP-like sensor domain (PAS domain)"/>
    <property type="match status" value="1"/>
</dbReference>
<dbReference type="Pfam" id="PF00512">
    <property type="entry name" value="HisKA"/>
    <property type="match status" value="1"/>
</dbReference>
<dbReference type="InterPro" id="IPR035965">
    <property type="entry name" value="PAS-like_dom_sf"/>
</dbReference>
<keyword evidence="6" id="KW-0418">Kinase</keyword>
<dbReference type="SMART" id="SM00387">
    <property type="entry name" value="HATPase_c"/>
    <property type="match status" value="1"/>
</dbReference>
<dbReference type="Gene3D" id="3.30.565.10">
    <property type="entry name" value="Histidine kinase-like ATPase, C-terminal domain"/>
    <property type="match status" value="1"/>
</dbReference>
<dbReference type="Gene3D" id="3.30.450.20">
    <property type="entry name" value="PAS domain"/>
    <property type="match status" value="1"/>
</dbReference>
<keyword evidence="8" id="KW-0902">Two-component regulatory system</keyword>
<protein>
    <recommendedName>
        <fullName evidence="2">histidine kinase</fullName>
        <ecNumber evidence="2">2.7.13.3</ecNumber>
    </recommendedName>
</protein>
<dbReference type="GO" id="GO:0005524">
    <property type="term" value="F:ATP binding"/>
    <property type="evidence" value="ECO:0007669"/>
    <property type="project" value="UniProtKB-KW"/>
</dbReference>
<dbReference type="CDD" id="cd00130">
    <property type="entry name" value="PAS"/>
    <property type="match status" value="1"/>
</dbReference>
<evidence type="ECO:0000256" key="8">
    <source>
        <dbReference type="ARBA" id="ARBA00023012"/>
    </source>
</evidence>
<evidence type="ECO:0000256" key="4">
    <source>
        <dbReference type="ARBA" id="ARBA00022679"/>
    </source>
</evidence>
<evidence type="ECO:0000256" key="3">
    <source>
        <dbReference type="ARBA" id="ARBA00022553"/>
    </source>
</evidence>
<reference evidence="11 12" key="1">
    <citation type="submission" date="2016-02" db="EMBL/GenBank/DDBJ databases">
        <title>Draft genome sequence of Thermodesulfatator sp. S606.</title>
        <authorList>
            <person name="Lai Q."/>
            <person name="Cao J."/>
            <person name="Dupont S."/>
            <person name="Shao Z."/>
            <person name="Jebbar M."/>
            <person name="Alain K."/>
        </authorList>
    </citation>
    <scope>NUCLEOTIDE SEQUENCE [LARGE SCALE GENOMIC DNA]</scope>
    <source>
        <strain evidence="11 12">S606</strain>
    </source>
</reference>
<dbReference type="SUPFAM" id="SSF55874">
    <property type="entry name" value="ATPase domain of HSP90 chaperone/DNA topoisomerase II/histidine kinase"/>
    <property type="match status" value="1"/>
</dbReference>
<keyword evidence="5" id="KW-0547">Nucleotide-binding</keyword>
<dbReference type="GO" id="GO:0000155">
    <property type="term" value="F:phosphorelay sensor kinase activity"/>
    <property type="evidence" value="ECO:0007669"/>
    <property type="project" value="InterPro"/>
</dbReference>
<name>A0A177E5J9_9BACT</name>
<dbReference type="EMBL" id="LSFI01000036">
    <property type="protein sequence ID" value="OAG27214.1"/>
    <property type="molecule type" value="Genomic_DNA"/>
</dbReference>
<evidence type="ECO:0000259" key="9">
    <source>
        <dbReference type="PROSITE" id="PS50109"/>
    </source>
</evidence>
<dbReference type="AlphaFoldDB" id="A0A177E5J9"/>
<dbReference type="Gene3D" id="1.10.287.130">
    <property type="match status" value="1"/>
</dbReference>
<evidence type="ECO:0000313" key="11">
    <source>
        <dbReference type="EMBL" id="OAG27214.1"/>
    </source>
</evidence>
<evidence type="ECO:0000256" key="5">
    <source>
        <dbReference type="ARBA" id="ARBA00022741"/>
    </source>
</evidence>
<dbReference type="PRINTS" id="PR00344">
    <property type="entry name" value="BCTRLSENSOR"/>
</dbReference>
<organism evidence="11 12">
    <name type="scientific">Thermodesulfatator autotrophicus</name>
    <dbReference type="NCBI Taxonomy" id="1795632"/>
    <lineage>
        <taxon>Bacteria</taxon>
        <taxon>Pseudomonadati</taxon>
        <taxon>Thermodesulfobacteriota</taxon>
        <taxon>Thermodesulfobacteria</taxon>
        <taxon>Thermodesulfobacteriales</taxon>
        <taxon>Thermodesulfatatoraceae</taxon>
        <taxon>Thermodesulfatator</taxon>
    </lineage>
</organism>
<dbReference type="PROSITE" id="PS50109">
    <property type="entry name" value="HIS_KIN"/>
    <property type="match status" value="1"/>
</dbReference>
<dbReference type="PANTHER" id="PTHR43065:SF10">
    <property type="entry name" value="PEROXIDE STRESS-ACTIVATED HISTIDINE KINASE MAK3"/>
    <property type="match status" value="1"/>
</dbReference>
<dbReference type="InterPro" id="IPR000014">
    <property type="entry name" value="PAS"/>
</dbReference>
<evidence type="ECO:0000256" key="1">
    <source>
        <dbReference type="ARBA" id="ARBA00000085"/>
    </source>
</evidence>
<evidence type="ECO:0000259" key="10">
    <source>
        <dbReference type="PROSITE" id="PS50112"/>
    </source>
</evidence>
<dbReference type="InterPro" id="IPR036890">
    <property type="entry name" value="HATPase_C_sf"/>
</dbReference>
<dbReference type="InterPro" id="IPR005467">
    <property type="entry name" value="His_kinase_dom"/>
</dbReference>
<dbReference type="PROSITE" id="PS50112">
    <property type="entry name" value="PAS"/>
    <property type="match status" value="1"/>
</dbReference>
<dbReference type="CDD" id="cd00082">
    <property type="entry name" value="HisKA"/>
    <property type="match status" value="1"/>
</dbReference>
<keyword evidence="7" id="KW-0067">ATP-binding</keyword>
<sequence length="371" mass="42276">MAFPDLSLQNIDFCFPPAWQKVVDFLKTGIVIMSEEGDILFHNKDASDLLGVDSKSLRLKNLSFFLSPDDQKILWPNILGLLEQEGFYVGEIFLIPQNGQPFIAQTQFLKCSENGVSFIVVTFQNIEYLKKLAKSLKEARHFTFLGRMLADMAHHVRNPILVIGGLARRLKNSPEKLTYYSSAIIYQCERLEELLAGLEKVINFPKPRIRLVEVQEIIETLKEVFKGEVSGASPELVINDKNIRNFVFYSDPELLLEALKEILKNALEAHFLCSHEGAVSLNIFKHHQKVFFEVCDQGRGLKPDILPFIFNPFFTTKPGHLGMGLTLASHIVEELGGRIEIANLVNPTIFRLSLPFDRRRPERRALPKHSF</sequence>
<comment type="caution">
    <text evidence="11">The sequence shown here is derived from an EMBL/GenBank/DDBJ whole genome shotgun (WGS) entry which is preliminary data.</text>
</comment>
<dbReference type="STRING" id="1795632.TH606_08005"/>
<dbReference type="NCBIfam" id="TIGR00229">
    <property type="entry name" value="sensory_box"/>
    <property type="match status" value="1"/>
</dbReference>
<keyword evidence="12" id="KW-1185">Reference proteome</keyword>
<dbReference type="SUPFAM" id="SSF47384">
    <property type="entry name" value="Homodimeric domain of signal transducing histidine kinase"/>
    <property type="match status" value="1"/>
</dbReference>
<feature type="domain" description="Histidine kinase" evidence="9">
    <location>
        <begin position="151"/>
        <end position="358"/>
    </location>
</feature>
<accession>A0A177E5J9</accession>
<dbReference type="InterPro" id="IPR003594">
    <property type="entry name" value="HATPase_dom"/>
</dbReference>
<evidence type="ECO:0000256" key="7">
    <source>
        <dbReference type="ARBA" id="ARBA00022840"/>
    </source>
</evidence>
<keyword evidence="4" id="KW-0808">Transferase</keyword>
<dbReference type="RefSeq" id="WP_068542713.1">
    <property type="nucleotide sequence ID" value="NZ_LSFI01000036.1"/>
</dbReference>
<dbReference type="InterPro" id="IPR004358">
    <property type="entry name" value="Sig_transdc_His_kin-like_C"/>
</dbReference>
<comment type="catalytic activity">
    <reaction evidence="1">
        <text>ATP + protein L-histidine = ADP + protein N-phospho-L-histidine.</text>
        <dbReference type="EC" id="2.7.13.3"/>
    </reaction>
</comment>
<dbReference type="InterPro" id="IPR036097">
    <property type="entry name" value="HisK_dim/P_sf"/>
</dbReference>
<dbReference type="EC" id="2.7.13.3" evidence="2"/>
<evidence type="ECO:0000256" key="6">
    <source>
        <dbReference type="ARBA" id="ARBA00022777"/>
    </source>
</evidence>
<proteinExistence type="predicted"/>
<dbReference type="Proteomes" id="UP000076964">
    <property type="component" value="Unassembled WGS sequence"/>
</dbReference>
<keyword evidence="3" id="KW-0597">Phosphoprotein</keyword>
<dbReference type="OrthoDB" id="5448087at2"/>
<evidence type="ECO:0000313" key="12">
    <source>
        <dbReference type="Proteomes" id="UP000076964"/>
    </source>
</evidence>
<gene>
    <name evidence="11" type="ORF">TH606_08005</name>
</gene>
<dbReference type="Pfam" id="PF02518">
    <property type="entry name" value="HATPase_c"/>
    <property type="match status" value="1"/>
</dbReference>
<evidence type="ECO:0000256" key="2">
    <source>
        <dbReference type="ARBA" id="ARBA00012438"/>
    </source>
</evidence>
<dbReference type="PANTHER" id="PTHR43065">
    <property type="entry name" value="SENSOR HISTIDINE KINASE"/>
    <property type="match status" value="1"/>
</dbReference>
<feature type="domain" description="PAS" evidence="10">
    <location>
        <begin position="21"/>
        <end position="85"/>
    </location>
</feature>
<dbReference type="InterPro" id="IPR003661">
    <property type="entry name" value="HisK_dim/P_dom"/>
</dbReference>